<keyword evidence="8" id="KW-1185">Reference proteome</keyword>
<dbReference type="GO" id="GO:0016020">
    <property type="term" value="C:membrane"/>
    <property type="evidence" value="ECO:0007669"/>
    <property type="project" value="UniProtKB-SubCell"/>
</dbReference>
<feature type="compositionally biased region" description="Low complexity" evidence="4">
    <location>
        <begin position="1639"/>
        <end position="1660"/>
    </location>
</feature>
<feature type="domain" description="Ig-like" evidence="6">
    <location>
        <begin position="811"/>
        <end position="913"/>
    </location>
</feature>
<protein>
    <recommendedName>
        <fullName evidence="6">Ig-like domain-containing protein</fullName>
    </recommendedName>
</protein>
<evidence type="ECO:0000256" key="4">
    <source>
        <dbReference type="SAM" id="MobiDB-lite"/>
    </source>
</evidence>
<feature type="region of interest" description="Disordered" evidence="4">
    <location>
        <begin position="1702"/>
        <end position="1733"/>
    </location>
</feature>
<name>A0AAV0WBV1_9HEMI</name>
<accession>A0AAV0WBV1</accession>
<evidence type="ECO:0000256" key="2">
    <source>
        <dbReference type="ARBA" id="ARBA00023136"/>
    </source>
</evidence>
<comment type="subcellular location">
    <subcellularLocation>
        <location evidence="1">Membrane</location>
        <topology evidence="1">Single-pass membrane protein</topology>
    </subcellularLocation>
</comment>
<feature type="region of interest" description="Disordered" evidence="4">
    <location>
        <begin position="1277"/>
        <end position="1299"/>
    </location>
</feature>
<dbReference type="Pfam" id="PF08205">
    <property type="entry name" value="C2-set_2"/>
    <property type="match status" value="2"/>
</dbReference>
<feature type="region of interest" description="Disordered" evidence="4">
    <location>
        <begin position="144"/>
        <end position="163"/>
    </location>
</feature>
<feature type="compositionally biased region" description="Acidic residues" evidence="4">
    <location>
        <begin position="1280"/>
        <end position="1290"/>
    </location>
</feature>
<feature type="compositionally biased region" description="Basic and acidic residues" evidence="4">
    <location>
        <begin position="436"/>
        <end position="451"/>
    </location>
</feature>
<feature type="region of interest" description="Disordered" evidence="4">
    <location>
        <begin position="436"/>
        <end position="458"/>
    </location>
</feature>
<proteinExistence type="predicted"/>
<organism evidence="7 8">
    <name type="scientific">Macrosiphum euphorbiae</name>
    <name type="common">potato aphid</name>
    <dbReference type="NCBI Taxonomy" id="13131"/>
    <lineage>
        <taxon>Eukaryota</taxon>
        <taxon>Metazoa</taxon>
        <taxon>Ecdysozoa</taxon>
        <taxon>Arthropoda</taxon>
        <taxon>Hexapoda</taxon>
        <taxon>Insecta</taxon>
        <taxon>Pterygota</taxon>
        <taxon>Neoptera</taxon>
        <taxon>Paraneoptera</taxon>
        <taxon>Hemiptera</taxon>
        <taxon>Sternorrhyncha</taxon>
        <taxon>Aphidomorpha</taxon>
        <taxon>Aphidoidea</taxon>
        <taxon>Aphididae</taxon>
        <taxon>Macrosiphini</taxon>
        <taxon>Macrosiphum</taxon>
    </lineage>
</organism>
<dbReference type="SMART" id="SM00408">
    <property type="entry name" value="IGc2"/>
    <property type="match status" value="2"/>
</dbReference>
<comment type="caution">
    <text evidence="7">The sequence shown here is derived from an EMBL/GenBank/DDBJ whole genome shotgun (WGS) entry which is preliminary data.</text>
</comment>
<dbReference type="Proteomes" id="UP001160148">
    <property type="component" value="Unassembled WGS sequence"/>
</dbReference>
<feature type="domain" description="Ig-like" evidence="6">
    <location>
        <begin position="467"/>
        <end position="578"/>
    </location>
</feature>
<keyword evidence="5" id="KW-0812">Transmembrane</keyword>
<keyword evidence="5" id="KW-1133">Transmembrane helix</keyword>
<keyword evidence="2 5" id="KW-0472">Membrane</keyword>
<dbReference type="InterPro" id="IPR003599">
    <property type="entry name" value="Ig_sub"/>
</dbReference>
<dbReference type="InterPro" id="IPR003598">
    <property type="entry name" value="Ig_sub2"/>
</dbReference>
<reference evidence="7 8" key="1">
    <citation type="submission" date="2023-01" db="EMBL/GenBank/DDBJ databases">
        <authorList>
            <person name="Whitehead M."/>
        </authorList>
    </citation>
    <scope>NUCLEOTIDE SEQUENCE [LARGE SCALE GENOMIC DNA]</scope>
</reference>
<dbReference type="InterPro" id="IPR013162">
    <property type="entry name" value="CD80_C2-set"/>
</dbReference>
<dbReference type="PANTHER" id="PTHR23278:SF19">
    <property type="entry name" value="OBSCURIN"/>
    <property type="match status" value="1"/>
</dbReference>
<feature type="region of interest" description="Disordered" evidence="4">
    <location>
        <begin position="1127"/>
        <end position="1148"/>
    </location>
</feature>
<evidence type="ECO:0000256" key="1">
    <source>
        <dbReference type="ARBA" id="ARBA00004167"/>
    </source>
</evidence>
<feature type="compositionally biased region" description="Basic residues" evidence="4">
    <location>
        <begin position="1618"/>
        <end position="1638"/>
    </location>
</feature>
<dbReference type="Gene3D" id="2.60.40.10">
    <property type="entry name" value="Immunoglobulins"/>
    <property type="match status" value="5"/>
</dbReference>
<dbReference type="InterPro" id="IPR036179">
    <property type="entry name" value="Ig-like_dom_sf"/>
</dbReference>
<evidence type="ECO:0000259" key="6">
    <source>
        <dbReference type="PROSITE" id="PS50835"/>
    </source>
</evidence>
<dbReference type="InterPro" id="IPR007110">
    <property type="entry name" value="Ig-like_dom"/>
</dbReference>
<feature type="domain" description="Ig-like" evidence="6">
    <location>
        <begin position="648"/>
        <end position="785"/>
    </location>
</feature>
<feature type="transmembrane region" description="Helical" evidence="5">
    <location>
        <begin position="1252"/>
        <end position="1274"/>
    </location>
</feature>
<dbReference type="Pfam" id="PF13927">
    <property type="entry name" value="Ig_3"/>
    <property type="match status" value="1"/>
</dbReference>
<keyword evidence="3" id="KW-1015">Disulfide bond</keyword>
<evidence type="ECO:0000256" key="5">
    <source>
        <dbReference type="SAM" id="Phobius"/>
    </source>
</evidence>
<dbReference type="SMART" id="SM00409">
    <property type="entry name" value="IG"/>
    <property type="match status" value="5"/>
</dbReference>
<dbReference type="SUPFAM" id="SSF48726">
    <property type="entry name" value="Immunoglobulin"/>
    <property type="match status" value="4"/>
</dbReference>
<dbReference type="InterPro" id="IPR013783">
    <property type="entry name" value="Ig-like_fold"/>
</dbReference>
<evidence type="ECO:0000313" key="8">
    <source>
        <dbReference type="Proteomes" id="UP001160148"/>
    </source>
</evidence>
<dbReference type="EMBL" id="CARXXK010000002">
    <property type="protein sequence ID" value="CAI6353258.1"/>
    <property type="molecule type" value="Genomic_DNA"/>
</dbReference>
<gene>
    <name evidence="7" type="ORF">MEUPH1_LOCUS9399</name>
</gene>
<dbReference type="PROSITE" id="PS50835">
    <property type="entry name" value="IG_LIKE"/>
    <property type="match status" value="4"/>
</dbReference>
<feature type="region of interest" description="Disordered" evidence="4">
    <location>
        <begin position="263"/>
        <end position="284"/>
    </location>
</feature>
<feature type="region of interest" description="Disordered" evidence="4">
    <location>
        <begin position="1618"/>
        <end position="1660"/>
    </location>
</feature>
<feature type="region of interest" description="Disordered" evidence="4">
    <location>
        <begin position="769"/>
        <end position="793"/>
    </location>
</feature>
<evidence type="ECO:0000256" key="3">
    <source>
        <dbReference type="ARBA" id="ARBA00023157"/>
    </source>
</evidence>
<feature type="domain" description="Ig-like" evidence="6">
    <location>
        <begin position="920"/>
        <end position="1026"/>
    </location>
</feature>
<dbReference type="PANTHER" id="PTHR23278">
    <property type="entry name" value="SIDESTEP PROTEIN"/>
    <property type="match status" value="1"/>
</dbReference>
<evidence type="ECO:0000313" key="7">
    <source>
        <dbReference type="EMBL" id="CAI6353258.1"/>
    </source>
</evidence>
<sequence>MSLEPAVVDERRVKSNQAAKMARKSHDDHHRRYITGTFVGDDRNRNDCQRPSDSDDRMSAALEIIRPRVKRNNFGSGDVRNWERSDWVTCDYGEKPGNFDGAVDWTKPQADSNIATTVDGASDSYHPVRRRLYTDCERSETATPVAVDDVDDASPEDRRRRRHGTQQWFGNCWRPKPSSAVPDIHQNHHRRVHRHRHHHHHTHRLHMWTSSCCWWLLVFYAVVVVVASFARAAHSAKDVPVYHVRAVAGQQARLPCDISLVSDEEDDLSDPGADSPPLDGESSLASGANLRDAVLLVLWYRDDLGTPIYSVDARSSSTHTHQPYDSTSYHLMTTGAERWSDQRVFGDRAHFHVNADKTETELKSKINSQKKSTVSTYYSSELRIDRVSVKDAIHLYRCRVDFRLAQTRNSKVNLTVVVPPDRMEIMDLATGRQLLRRQDGDSVNSKNDRGSEASTTTTTTVVGPYVEGSDVRVRCRVYGGKPRPRVAWFRDNRLLKPESDDPDDINVSQQQDVTAIDGYATATVTSSSSTSTGGDNSEGVLEVDLTLTGLTRSDLHTELTCRVWNYFYDDEEYSIIVTNSGSSNIDTSIEKENMSGDVDPSRWTLRQRQSSLTAVVHVDMNFPPLTVQILPIAENGHFSGIDNDLQPPPFTQSSAKMTPLPLPEDDDRLSVHSSKIQEQRQLQPLTAGRKYELPCRAYGSRPPAKLTWWMDGRRLDTTRETTSTDGNSTTSVLTFVPVKPTIKSRYQEPVEADEHRTSDYDGRLTCRAENPQHQLSTSQRKHTIAAGSDSSDDAGTPFIQSTWLLRIQYVPETQITLGTNLRADDIREGTDVYFDCTVDAVPPAYKVQWKRDGIELHHNAGGGGSMSGSGSTTTIIISNQSLVLQGVSRREAGHYTCGAENAEGPGPHSKSIHLDVLYAPTCTPSNSAGKAVQRVVYGVAKKETVTIACHVQANPAPTEYRWSFNNTISSIATGGGAGSTSTGSLIKQRFSSIGNLAGSSLNSSRVLTYAPRTDFDYGTVECWARNRVGMQAHPCVYHVIAAGRPDRVTNCTVVNSRAAMNLNGTRRLRSSKNSGSHIFIRCTEGYDGGLPQRLWAEIREDSKVQHSDLGGDDLSGDLVLNVTGIDEQDQPGFSDLNPDENKKSENAASPPVKVFVARGLKLGAVYRVDVMASNAKGRSEPLTLMVSIPMGMMGVDSDEQNQNGISNTMTTIDGQDPDRARNLLLEQQREQERDRRLQENGGGVGDFRMTRAMAIVLLVAGSLVVVACGAATFLRYRRDDDDDDNDDDDQDNGRGPERTVVDVGTVCIAGAGNKPEGPVHCQPANADGCAVPPNVEMPNNNNNVGVNFGNGNNNSGKNMTPTDNSKEYHCGNVVGGRVVGGLQRICSNTIGRGGAVPIGASCADGGGSQQDIVSGTPIALVPPSRASPTTLLRGASSINNNAQQSSYGATCKPSLQQKMSLSATAAIDQPVQGRIPQSYHSRNPDIIPAPLMSPGTVYNNYNSDLGDPADSMTLIMASSTSSSPIHNHRQQQVHHQHNRYNNPPGQYHPGVMTLRRPVVINTQYYGGGGGGGGSTLQRNNLQQPDPIVMVKGVSVGAVNYPATASSAAAYCTLPRSSYHHHHQHHQNHNLHNHQHHHQQQQQHWQQQQQQQQQQAHHPQQLHQLPTDLEVDVVEPPPPPWPPHNLTGAYPATVIVVPSPPLPSPPVQQSTPTAAVIVPAPDKPQAVNKRESAV</sequence>